<name>A0A2A9CRF7_9ACTN</name>
<gene>
    <name evidence="4" type="ORF">ATK74_1570</name>
</gene>
<keyword evidence="2" id="KW-0812">Transmembrane</keyword>
<feature type="transmembrane region" description="Helical" evidence="2">
    <location>
        <begin position="82"/>
        <end position="103"/>
    </location>
</feature>
<dbReference type="EMBL" id="PDJC01000001">
    <property type="protein sequence ID" value="PFG17014.1"/>
    <property type="molecule type" value="Genomic_DNA"/>
</dbReference>
<evidence type="ECO:0000259" key="3">
    <source>
        <dbReference type="Pfam" id="PF00892"/>
    </source>
</evidence>
<protein>
    <submittedName>
        <fullName evidence="4">Threonine/homoserine efflux transporter RhtA</fullName>
    </submittedName>
</protein>
<feature type="transmembrane region" description="Helical" evidence="2">
    <location>
        <begin position="109"/>
        <end position="129"/>
    </location>
</feature>
<dbReference type="PANTHER" id="PTHR22911">
    <property type="entry name" value="ACYL-MALONYL CONDENSING ENZYME-RELATED"/>
    <property type="match status" value="1"/>
</dbReference>
<dbReference type="GO" id="GO:0016020">
    <property type="term" value="C:membrane"/>
    <property type="evidence" value="ECO:0007669"/>
    <property type="project" value="InterPro"/>
</dbReference>
<dbReference type="Pfam" id="PF00892">
    <property type="entry name" value="EamA"/>
    <property type="match status" value="2"/>
</dbReference>
<dbReference type="RefSeq" id="WP_098460489.1">
    <property type="nucleotide sequence ID" value="NZ_PDJC01000001.1"/>
</dbReference>
<keyword evidence="2" id="KW-1133">Transmembrane helix</keyword>
<dbReference type="InterPro" id="IPR000620">
    <property type="entry name" value="EamA_dom"/>
</dbReference>
<dbReference type="AlphaFoldDB" id="A0A2A9CRF7"/>
<keyword evidence="2" id="KW-0472">Membrane</keyword>
<feature type="transmembrane region" description="Helical" evidence="2">
    <location>
        <begin position="290"/>
        <end position="307"/>
    </location>
</feature>
<keyword evidence="5" id="KW-1185">Reference proteome</keyword>
<sequence>MSFSNPPSPADHHHSRIGAGITLGLAASLAFATSGTFVRPLLEAGWTPGAAVFWRVLVASVLLAPFGLWAMRGHWGELRAEWFRVLAFGLLAVAMAQGMYFSAVSRMSVSVALLLEYMAPVALVLLAWVRTRKAPSGLILAGSAASVVGLFCVLDLTGARLDGLGVLFAMGAMVGAAAYFAIGSGDSKLPALALPAFGLPIGAVALGLLIAVGALPYSAPLVDVTLLGHQVPWWVPLSVVIVVATAAAYALGLAGLPLMGERLSSFVSLSEVLFATAVAALILGEIPSPMQLLGGVGIIAGVVLIRLDGMSTAPAPAEELVALD</sequence>
<dbReference type="InterPro" id="IPR037185">
    <property type="entry name" value="EmrE-like"/>
</dbReference>
<dbReference type="OrthoDB" id="154915at2"/>
<feature type="transmembrane region" description="Helical" evidence="2">
    <location>
        <begin position="136"/>
        <end position="157"/>
    </location>
</feature>
<proteinExistence type="inferred from homology"/>
<reference evidence="4 5" key="1">
    <citation type="submission" date="2017-10" db="EMBL/GenBank/DDBJ databases">
        <title>Sequencing the genomes of 1000 actinobacteria strains.</title>
        <authorList>
            <person name="Klenk H.-P."/>
        </authorList>
    </citation>
    <scope>NUCLEOTIDE SEQUENCE [LARGE SCALE GENOMIC DNA]</scope>
    <source>
        <strain evidence="4 5">DSM 15597</strain>
    </source>
</reference>
<evidence type="ECO:0000256" key="1">
    <source>
        <dbReference type="ARBA" id="ARBA00007362"/>
    </source>
</evidence>
<accession>A0A2A9CRF7</accession>
<dbReference type="PANTHER" id="PTHR22911:SF79">
    <property type="entry name" value="MOBA-LIKE NTP TRANSFERASE DOMAIN-CONTAINING PROTEIN"/>
    <property type="match status" value="1"/>
</dbReference>
<feature type="domain" description="EamA" evidence="3">
    <location>
        <begin position="19"/>
        <end position="154"/>
    </location>
</feature>
<feature type="transmembrane region" description="Helical" evidence="2">
    <location>
        <begin position="263"/>
        <end position="284"/>
    </location>
</feature>
<feature type="transmembrane region" description="Helical" evidence="2">
    <location>
        <begin position="52"/>
        <end position="70"/>
    </location>
</feature>
<feature type="transmembrane region" description="Helical" evidence="2">
    <location>
        <begin position="231"/>
        <end position="251"/>
    </location>
</feature>
<comment type="caution">
    <text evidence="4">The sequence shown here is derived from an EMBL/GenBank/DDBJ whole genome shotgun (WGS) entry which is preliminary data.</text>
</comment>
<feature type="transmembrane region" description="Helical" evidence="2">
    <location>
        <begin position="163"/>
        <end position="182"/>
    </location>
</feature>
<evidence type="ECO:0000313" key="5">
    <source>
        <dbReference type="Proteomes" id="UP000226079"/>
    </source>
</evidence>
<comment type="similarity">
    <text evidence="1">Belongs to the EamA transporter family.</text>
</comment>
<evidence type="ECO:0000313" key="4">
    <source>
        <dbReference type="EMBL" id="PFG17014.1"/>
    </source>
</evidence>
<dbReference type="SUPFAM" id="SSF103481">
    <property type="entry name" value="Multidrug resistance efflux transporter EmrE"/>
    <property type="match status" value="2"/>
</dbReference>
<organism evidence="4 5">
    <name type="scientific">Propionicimonas paludicola</name>
    <dbReference type="NCBI Taxonomy" id="185243"/>
    <lineage>
        <taxon>Bacteria</taxon>
        <taxon>Bacillati</taxon>
        <taxon>Actinomycetota</taxon>
        <taxon>Actinomycetes</taxon>
        <taxon>Propionibacteriales</taxon>
        <taxon>Nocardioidaceae</taxon>
        <taxon>Propionicimonas</taxon>
    </lineage>
</organism>
<evidence type="ECO:0000256" key="2">
    <source>
        <dbReference type="SAM" id="Phobius"/>
    </source>
</evidence>
<feature type="transmembrane region" description="Helical" evidence="2">
    <location>
        <begin position="194"/>
        <end position="219"/>
    </location>
</feature>
<dbReference type="Proteomes" id="UP000226079">
    <property type="component" value="Unassembled WGS sequence"/>
</dbReference>
<feature type="domain" description="EamA" evidence="3">
    <location>
        <begin position="164"/>
        <end position="306"/>
    </location>
</feature>